<evidence type="ECO:0000256" key="1">
    <source>
        <dbReference type="SAM" id="Phobius"/>
    </source>
</evidence>
<feature type="non-terminal residue" evidence="2">
    <location>
        <position position="1"/>
    </location>
</feature>
<accession>R7VSY8</accession>
<organism evidence="2">
    <name type="scientific">Columba livia</name>
    <name type="common">Rock dove</name>
    <dbReference type="NCBI Taxonomy" id="8932"/>
    <lineage>
        <taxon>Eukaryota</taxon>
        <taxon>Metazoa</taxon>
        <taxon>Chordata</taxon>
        <taxon>Craniata</taxon>
        <taxon>Vertebrata</taxon>
        <taxon>Euteleostomi</taxon>
        <taxon>Archelosauria</taxon>
        <taxon>Archosauria</taxon>
        <taxon>Dinosauria</taxon>
        <taxon>Saurischia</taxon>
        <taxon>Theropoda</taxon>
        <taxon>Coelurosauria</taxon>
        <taxon>Aves</taxon>
        <taxon>Neognathae</taxon>
        <taxon>Neoaves</taxon>
        <taxon>Columbimorphae</taxon>
        <taxon>Columbiformes</taxon>
        <taxon>Columbidae</taxon>
        <taxon>Columba</taxon>
    </lineage>
</organism>
<proteinExistence type="predicted"/>
<feature type="transmembrane region" description="Helical" evidence="1">
    <location>
        <begin position="15"/>
        <end position="34"/>
    </location>
</feature>
<keyword evidence="1" id="KW-1133">Transmembrane helix</keyword>
<reference evidence="2" key="1">
    <citation type="journal article" date="2013" name="Science">
        <title>Genomic diversity and evolution of the head crest in the rock pigeon.</title>
        <authorList>
            <person name="Shapiro M.D."/>
            <person name="Kronenberg Z."/>
            <person name="Li C."/>
            <person name="Domyan E.T."/>
            <person name="Pan H."/>
            <person name="Campbell M."/>
            <person name="Tan H."/>
            <person name="Huff C.D."/>
            <person name="Hu H."/>
            <person name="Vickrey A.I."/>
            <person name="Nielsen S.C."/>
            <person name="Stringham S.A."/>
            <person name="Hu H."/>
            <person name="Willerslev E."/>
            <person name="Gilbert M.T."/>
            <person name="Yandell M."/>
            <person name="Zhang G."/>
            <person name="Wang J."/>
        </authorList>
    </citation>
    <scope>NUCLEOTIDE SEQUENCE [LARGE SCALE GENOMIC DNA]</scope>
    <source>
        <tissue evidence="2">Blood</tissue>
    </source>
</reference>
<feature type="non-terminal residue" evidence="2">
    <location>
        <position position="58"/>
    </location>
</feature>
<dbReference type="EMBL" id="KB375475">
    <property type="protein sequence ID" value="EMC86733.1"/>
    <property type="molecule type" value="Genomic_DNA"/>
</dbReference>
<name>R7VSY8_COLLI</name>
<keyword evidence="1" id="KW-0472">Membrane</keyword>
<dbReference type="AlphaFoldDB" id="R7VSY8"/>
<protein>
    <submittedName>
        <fullName evidence="2">Uncharacterized protein</fullName>
    </submittedName>
</protein>
<keyword evidence="1" id="KW-0812">Transmembrane</keyword>
<sequence>LGSTVRVVPLPNTSLYVPTLLLLSSINNSFLMVFKSEQAGTKMTRRGNCYETLWLDPP</sequence>
<evidence type="ECO:0000313" key="2">
    <source>
        <dbReference type="EMBL" id="EMC86733.1"/>
    </source>
</evidence>
<gene>
    <name evidence="2" type="ORF">A306_04676</name>
</gene>